<organism evidence="1 2">
    <name type="scientific">Caldinitratiruptor microaerophilus</name>
    <dbReference type="NCBI Taxonomy" id="671077"/>
    <lineage>
        <taxon>Bacteria</taxon>
        <taxon>Bacillati</taxon>
        <taxon>Bacillota</taxon>
        <taxon>Clostridia</taxon>
        <taxon>Eubacteriales</taxon>
        <taxon>Symbiobacteriaceae</taxon>
        <taxon>Caldinitratiruptor</taxon>
    </lineage>
</organism>
<protein>
    <submittedName>
        <fullName evidence="1">Uncharacterized protein</fullName>
    </submittedName>
</protein>
<reference evidence="1" key="1">
    <citation type="submission" date="2022-03" db="EMBL/GenBank/DDBJ databases">
        <title>Complete genome sequence of Caldinitratiruptor microaerophilus.</title>
        <authorList>
            <person name="Mukaiyama R."/>
            <person name="Nishiyama T."/>
            <person name="Ueda K."/>
        </authorList>
    </citation>
    <scope>NUCLEOTIDE SEQUENCE</scope>
    <source>
        <strain evidence="1">JCM 16183</strain>
    </source>
</reference>
<proteinExistence type="predicted"/>
<dbReference type="EMBL" id="AP025628">
    <property type="protein sequence ID" value="BDG59622.1"/>
    <property type="molecule type" value="Genomic_DNA"/>
</dbReference>
<evidence type="ECO:0000313" key="2">
    <source>
        <dbReference type="Proteomes" id="UP001163687"/>
    </source>
</evidence>
<dbReference type="AlphaFoldDB" id="A0AA35CLC3"/>
<name>A0AA35CLC3_9FIRM</name>
<evidence type="ECO:0000313" key="1">
    <source>
        <dbReference type="EMBL" id="BDG59622.1"/>
    </source>
</evidence>
<keyword evidence="2" id="KW-1185">Reference proteome</keyword>
<dbReference type="KEGG" id="cmic:caldi_07120"/>
<gene>
    <name evidence="1" type="ORF">caldi_07120</name>
</gene>
<dbReference type="Proteomes" id="UP001163687">
    <property type="component" value="Chromosome"/>
</dbReference>
<accession>A0AA35CLC3</accession>
<dbReference type="RefSeq" id="WP_264843736.1">
    <property type="nucleotide sequence ID" value="NZ_AP025628.1"/>
</dbReference>
<sequence>MYTERLFTLYGAIGYVPTPWEEVAFEDGIIRLVRPRYLRPEELWNPADREPGFWRAVRSMAFRFRDGDQGAVREFYQRYGAFGFPADRSERTERWDTVATALDWFRVLTLIIEWVKQQKAGPLWDLFRSAPRRTDQEPASVTLFPGPSAGVYHVPGIYFVPWPFVRRRQVYWFHPSTDDELYIAAWRAAVDAVRGYMQKVVIVPRTQDGRAGSPAVTFSFIAKGALQAAFLQWFFQEMAPVNVTKCEAEGCPNPVLPPRERFCSETCRQREKKRRQRARARAGGEETA</sequence>